<dbReference type="PANTHER" id="PTHR43133">
    <property type="entry name" value="RNA POLYMERASE ECF-TYPE SIGMA FACTO"/>
    <property type="match status" value="1"/>
</dbReference>
<keyword evidence="4" id="KW-0804">Transcription</keyword>
<keyword evidence="8" id="KW-1185">Reference proteome</keyword>
<reference evidence="7 8" key="1">
    <citation type="submission" date="2017-06" db="EMBL/GenBank/DDBJ databases">
        <authorList>
            <person name="Kim H.J."/>
            <person name="Triplett B.A."/>
        </authorList>
    </citation>
    <scope>NUCLEOTIDE SEQUENCE [LARGE SCALE GENOMIC DNA]</scope>
    <source>
        <strain evidence="7 8">DSM 19307</strain>
    </source>
</reference>
<dbReference type="GO" id="GO:0016987">
    <property type="term" value="F:sigma factor activity"/>
    <property type="evidence" value="ECO:0007669"/>
    <property type="project" value="UniProtKB-KW"/>
</dbReference>
<dbReference type="InterPro" id="IPR039425">
    <property type="entry name" value="RNA_pol_sigma-70-like"/>
</dbReference>
<organism evidence="7 8">
    <name type="scientific">Ekhidna lutea</name>
    <dbReference type="NCBI Taxonomy" id="447679"/>
    <lineage>
        <taxon>Bacteria</taxon>
        <taxon>Pseudomonadati</taxon>
        <taxon>Bacteroidota</taxon>
        <taxon>Cytophagia</taxon>
        <taxon>Cytophagales</taxon>
        <taxon>Reichenbachiellaceae</taxon>
        <taxon>Ekhidna</taxon>
    </lineage>
</organism>
<evidence type="ECO:0000259" key="5">
    <source>
        <dbReference type="Pfam" id="PF04542"/>
    </source>
</evidence>
<dbReference type="InterPro" id="IPR013249">
    <property type="entry name" value="RNA_pol_sigma70_r4_t2"/>
</dbReference>
<evidence type="ECO:0000256" key="4">
    <source>
        <dbReference type="ARBA" id="ARBA00023163"/>
    </source>
</evidence>
<dbReference type="InterPro" id="IPR007627">
    <property type="entry name" value="RNA_pol_sigma70_r2"/>
</dbReference>
<evidence type="ECO:0000256" key="2">
    <source>
        <dbReference type="ARBA" id="ARBA00023015"/>
    </source>
</evidence>
<evidence type="ECO:0000256" key="1">
    <source>
        <dbReference type="ARBA" id="ARBA00010641"/>
    </source>
</evidence>
<dbReference type="GO" id="GO:0006352">
    <property type="term" value="P:DNA-templated transcription initiation"/>
    <property type="evidence" value="ECO:0007669"/>
    <property type="project" value="InterPro"/>
</dbReference>
<comment type="similarity">
    <text evidence="1">Belongs to the sigma-70 factor family. ECF subfamily.</text>
</comment>
<evidence type="ECO:0000313" key="7">
    <source>
        <dbReference type="EMBL" id="SNT29205.1"/>
    </source>
</evidence>
<dbReference type="AlphaFoldDB" id="A0A239LFT1"/>
<dbReference type="Pfam" id="PF08281">
    <property type="entry name" value="Sigma70_r4_2"/>
    <property type="match status" value="1"/>
</dbReference>
<evidence type="ECO:0000313" key="8">
    <source>
        <dbReference type="Proteomes" id="UP000198393"/>
    </source>
</evidence>
<keyword evidence="2" id="KW-0805">Transcription regulation</keyword>
<dbReference type="InterPro" id="IPR013325">
    <property type="entry name" value="RNA_pol_sigma_r2"/>
</dbReference>
<protein>
    <submittedName>
        <fullName evidence="7">RNA polymerase sigma-70 factor, ECF subfamily</fullName>
    </submittedName>
</protein>
<name>A0A239LFT1_EKHLU</name>
<gene>
    <name evidence="7" type="ORF">SAMN05421640_3231</name>
</gene>
<dbReference type="NCBIfam" id="TIGR02937">
    <property type="entry name" value="sigma70-ECF"/>
    <property type="match status" value="1"/>
</dbReference>
<feature type="domain" description="RNA polymerase sigma factor 70 region 4 type 2" evidence="6">
    <location>
        <begin position="116"/>
        <end position="166"/>
    </location>
</feature>
<dbReference type="CDD" id="cd06171">
    <property type="entry name" value="Sigma70_r4"/>
    <property type="match status" value="1"/>
</dbReference>
<evidence type="ECO:0000256" key="3">
    <source>
        <dbReference type="ARBA" id="ARBA00023082"/>
    </source>
</evidence>
<dbReference type="Proteomes" id="UP000198393">
    <property type="component" value="Unassembled WGS sequence"/>
</dbReference>
<dbReference type="SUPFAM" id="SSF88946">
    <property type="entry name" value="Sigma2 domain of RNA polymerase sigma factors"/>
    <property type="match status" value="1"/>
</dbReference>
<dbReference type="Pfam" id="PF04542">
    <property type="entry name" value="Sigma70_r2"/>
    <property type="match status" value="1"/>
</dbReference>
<dbReference type="OrthoDB" id="9785675at2"/>
<feature type="domain" description="RNA polymerase sigma-70 region 2" evidence="5">
    <location>
        <begin position="21"/>
        <end position="87"/>
    </location>
</feature>
<dbReference type="RefSeq" id="WP_089357900.1">
    <property type="nucleotide sequence ID" value="NZ_FZPD01000005.1"/>
</dbReference>
<dbReference type="InterPro" id="IPR036388">
    <property type="entry name" value="WH-like_DNA-bd_sf"/>
</dbReference>
<dbReference type="InterPro" id="IPR014284">
    <property type="entry name" value="RNA_pol_sigma-70_dom"/>
</dbReference>
<dbReference type="PANTHER" id="PTHR43133:SF51">
    <property type="entry name" value="RNA POLYMERASE SIGMA FACTOR"/>
    <property type="match status" value="1"/>
</dbReference>
<sequence>MDDKQLVKQVMSGSESAIRLLIDKYERLVIHMIARVVPDNMDREELCQDVFVKVVDKLGSFHFDSKLSTWIATIAYRVAVNFAKKKKLEMVDLDGVAFKVGDTLDMTEREDSKQFILKLVDQLPVNYKTVLTLFYLDGFSYPEIVEVTGMPEGTVKNYIHRARLKLKKIVEEQAGKEVALL</sequence>
<dbReference type="EMBL" id="FZPD01000005">
    <property type="protein sequence ID" value="SNT29205.1"/>
    <property type="molecule type" value="Genomic_DNA"/>
</dbReference>
<dbReference type="GO" id="GO:0003677">
    <property type="term" value="F:DNA binding"/>
    <property type="evidence" value="ECO:0007669"/>
    <property type="project" value="InterPro"/>
</dbReference>
<evidence type="ECO:0000259" key="6">
    <source>
        <dbReference type="Pfam" id="PF08281"/>
    </source>
</evidence>
<dbReference type="Gene3D" id="1.10.10.10">
    <property type="entry name" value="Winged helix-like DNA-binding domain superfamily/Winged helix DNA-binding domain"/>
    <property type="match status" value="1"/>
</dbReference>
<keyword evidence="3" id="KW-0731">Sigma factor</keyword>
<proteinExistence type="inferred from homology"/>
<dbReference type="InterPro" id="IPR013324">
    <property type="entry name" value="RNA_pol_sigma_r3/r4-like"/>
</dbReference>
<accession>A0A239LFT1</accession>
<dbReference type="SUPFAM" id="SSF88659">
    <property type="entry name" value="Sigma3 and sigma4 domains of RNA polymerase sigma factors"/>
    <property type="match status" value="1"/>
</dbReference>
<dbReference type="Gene3D" id="1.10.1740.10">
    <property type="match status" value="1"/>
</dbReference>